<evidence type="ECO:0000313" key="1">
    <source>
        <dbReference type="EMBL" id="ANU28450.1"/>
    </source>
</evidence>
<dbReference type="KEGG" id="pll:I858_015785"/>
<accession>A0A1B1S5I7</accession>
<evidence type="ECO:0008006" key="3">
    <source>
        <dbReference type="Google" id="ProtNLM"/>
    </source>
</evidence>
<dbReference type="Proteomes" id="UP000053354">
    <property type="component" value="Chromosome"/>
</dbReference>
<dbReference type="EMBL" id="CP016540">
    <property type="protein sequence ID" value="ANU28450.1"/>
    <property type="molecule type" value="Genomic_DNA"/>
</dbReference>
<dbReference type="RefSeq" id="WP_065524796.1">
    <property type="nucleotide sequence ID" value="NZ_CP016540.2"/>
</dbReference>
<sequence length="127" mass="14016">MKKRNPVEETPEQKRIRELEEKIANGEKATKRAELKNKAMAYATDNKLPAQFASKYIERFLGDDESTTTATLAELKTDLDGLINEGVNSKFKENGRDVNSGASGTSTVKSIQDMAATHNIRNQQGGN</sequence>
<proteinExistence type="predicted"/>
<gene>
    <name evidence="1" type="ORF">I858_015785</name>
</gene>
<dbReference type="STRING" id="1302659.I858_015785"/>
<protein>
    <recommendedName>
        <fullName evidence="3">DUF4355 domain-containing protein</fullName>
    </recommendedName>
</protein>
<dbReference type="InterPro" id="IPR025580">
    <property type="entry name" value="Gp46"/>
</dbReference>
<name>A0A1B1S5I7_9BACL</name>
<reference evidence="1" key="1">
    <citation type="submission" date="2016-10" db="EMBL/GenBank/DDBJ databases">
        <authorList>
            <person name="See-Too W.S."/>
        </authorList>
    </citation>
    <scope>NUCLEOTIDE SEQUENCE</scope>
    <source>
        <strain evidence="1">L10.15</strain>
    </source>
</reference>
<evidence type="ECO:0000313" key="2">
    <source>
        <dbReference type="Proteomes" id="UP000053354"/>
    </source>
</evidence>
<dbReference type="Pfam" id="PF14265">
    <property type="entry name" value="DUF4355"/>
    <property type="match status" value="1"/>
</dbReference>
<dbReference type="AlphaFoldDB" id="A0A1B1S5I7"/>
<keyword evidence="2" id="KW-1185">Reference proteome</keyword>
<organism evidence="1 2">
    <name type="scientific">Planococcus versutus</name>
    <dbReference type="NCBI Taxonomy" id="1302659"/>
    <lineage>
        <taxon>Bacteria</taxon>
        <taxon>Bacillati</taxon>
        <taxon>Bacillota</taxon>
        <taxon>Bacilli</taxon>
        <taxon>Bacillales</taxon>
        <taxon>Caryophanaceae</taxon>
        <taxon>Planococcus</taxon>
    </lineage>
</organism>